<evidence type="ECO:0008006" key="7">
    <source>
        <dbReference type="Google" id="ProtNLM"/>
    </source>
</evidence>
<accession>A0ABS2KZG3</accession>
<dbReference type="PANTHER" id="PTHR42749">
    <property type="entry name" value="CELL SHAPE-DETERMINING PROTEIN MREB"/>
    <property type="match status" value="1"/>
</dbReference>
<proteinExistence type="predicted"/>
<evidence type="ECO:0000313" key="6">
    <source>
        <dbReference type="Proteomes" id="UP000703038"/>
    </source>
</evidence>
<keyword evidence="3" id="KW-0143">Chaperone</keyword>
<sequence>MMRTETETFGVSMSTGCVRGVVMDPEGRVVEVRSLATGSDHPLSAAAAAAFEMSADLCVGPDAPVIAVGGDPESTYGPGGVRFVAECDALLVAARMEGCVDSARTLAIVDLGRVGTRVHVLDTQTGDLYSSVGIAELSGDAIDAAVADHLSTTFGAAEKMSPAAVRTLARDSLAAKEMLSDERAVDLSGPFVTDSVRLRRTDFELLIAQPTAMLVDLVDDAVARGADAVLLVGGGAHIPSVRRDIAARVAVPVITPRWPQFFAAMGAAHLSTVVPPAVDAVPLAVVAAPPADDEVTAALTTVAEPVPKPEPEPETTRPPLPTPRVVTGAPRRARSTRRRRSRAGVVVGTTALVAAVTLGAAAGASGRSETEAVQATDRVVVTSSVDATPIATTVPSTVPRVDAAPASPSASSSVTAAPVTSTETPVAASSSVTPSTSISQRPRLAPAPSTAVQDEPEEKPAPTTTRRQNPNTSTTTTPAAPPSTSTATTPRTTTPSTSSARTTPTP</sequence>
<dbReference type="Gene3D" id="3.90.640.10">
    <property type="entry name" value="Actin, Chain A, domain 4"/>
    <property type="match status" value="1"/>
</dbReference>
<dbReference type="PANTHER" id="PTHR42749:SF1">
    <property type="entry name" value="CELL SHAPE-DETERMINING PROTEIN MREB"/>
    <property type="match status" value="1"/>
</dbReference>
<gene>
    <name evidence="5" type="ORF">JOE42_003919</name>
</gene>
<feature type="region of interest" description="Disordered" evidence="4">
    <location>
        <begin position="399"/>
        <end position="506"/>
    </location>
</feature>
<protein>
    <recommendedName>
        <fullName evidence="7">Hsp70 protein</fullName>
    </recommendedName>
</protein>
<comment type="caution">
    <text evidence="5">The sequence shown here is derived from an EMBL/GenBank/DDBJ whole genome shotgun (WGS) entry which is preliminary data.</text>
</comment>
<feature type="compositionally biased region" description="Basic residues" evidence="4">
    <location>
        <begin position="331"/>
        <end position="342"/>
    </location>
</feature>
<dbReference type="Pfam" id="PF00012">
    <property type="entry name" value="HSP70"/>
    <property type="match status" value="1"/>
</dbReference>
<feature type="region of interest" description="Disordered" evidence="4">
    <location>
        <begin position="302"/>
        <end position="344"/>
    </location>
</feature>
<keyword evidence="2" id="KW-0067">ATP-binding</keyword>
<dbReference type="RefSeq" id="WP_204869825.1">
    <property type="nucleotide sequence ID" value="NZ_JAFBBK010000001.1"/>
</dbReference>
<dbReference type="InterPro" id="IPR013126">
    <property type="entry name" value="Hsp_70_fam"/>
</dbReference>
<evidence type="ECO:0000256" key="2">
    <source>
        <dbReference type="ARBA" id="ARBA00022840"/>
    </source>
</evidence>
<name>A0ABS2KZG3_9NOCA</name>
<dbReference type="EMBL" id="JAFBBK010000001">
    <property type="protein sequence ID" value="MBM7417186.1"/>
    <property type="molecule type" value="Genomic_DNA"/>
</dbReference>
<dbReference type="InterPro" id="IPR043129">
    <property type="entry name" value="ATPase_NBD"/>
</dbReference>
<keyword evidence="6" id="KW-1185">Reference proteome</keyword>
<evidence type="ECO:0000256" key="1">
    <source>
        <dbReference type="ARBA" id="ARBA00022741"/>
    </source>
</evidence>
<feature type="compositionally biased region" description="Low complexity" evidence="4">
    <location>
        <begin position="403"/>
        <end position="437"/>
    </location>
</feature>
<evidence type="ECO:0000256" key="3">
    <source>
        <dbReference type="ARBA" id="ARBA00023186"/>
    </source>
</evidence>
<organism evidence="5 6">
    <name type="scientific">Rhodococcoides corynebacterioides</name>
    <dbReference type="NCBI Taxonomy" id="53972"/>
    <lineage>
        <taxon>Bacteria</taxon>
        <taxon>Bacillati</taxon>
        <taxon>Actinomycetota</taxon>
        <taxon>Actinomycetes</taxon>
        <taxon>Mycobacteriales</taxon>
        <taxon>Nocardiaceae</taxon>
        <taxon>Rhodococcoides</taxon>
    </lineage>
</organism>
<dbReference type="SUPFAM" id="SSF53067">
    <property type="entry name" value="Actin-like ATPase domain"/>
    <property type="match status" value="1"/>
</dbReference>
<evidence type="ECO:0000313" key="5">
    <source>
        <dbReference type="EMBL" id="MBM7417186.1"/>
    </source>
</evidence>
<reference evidence="5 6" key="1">
    <citation type="submission" date="2021-01" db="EMBL/GenBank/DDBJ databases">
        <title>Genomics of switchgrass bacterial isolates.</title>
        <authorList>
            <person name="Shade A."/>
        </authorList>
    </citation>
    <scope>NUCLEOTIDE SEQUENCE [LARGE SCALE GENOMIC DNA]</scope>
    <source>
        <strain evidence="5 6">PvP111</strain>
    </source>
</reference>
<dbReference type="Proteomes" id="UP000703038">
    <property type="component" value="Unassembled WGS sequence"/>
</dbReference>
<dbReference type="Gene3D" id="3.30.420.40">
    <property type="match status" value="2"/>
</dbReference>
<feature type="compositionally biased region" description="Low complexity" evidence="4">
    <location>
        <begin position="461"/>
        <end position="506"/>
    </location>
</feature>
<keyword evidence="1" id="KW-0547">Nucleotide-binding</keyword>
<evidence type="ECO:0000256" key="4">
    <source>
        <dbReference type="SAM" id="MobiDB-lite"/>
    </source>
</evidence>